<evidence type="ECO:0000256" key="4">
    <source>
        <dbReference type="ARBA" id="ARBA00023242"/>
    </source>
</evidence>
<evidence type="ECO:0000256" key="3">
    <source>
        <dbReference type="ARBA" id="ARBA00022490"/>
    </source>
</evidence>
<proteinExistence type="predicted"/>
<dbReference type="Gene3D" id="3.90.1750.10">
    <property type="entry name" value="Hect, E3 ligase catalytic domains"/>
    <property type="match status" value="1"/>
</dbReference>
<dbReference type="GO" id="GO:0045944">
    <property type="term" value="P:positive regulation of transcription by RNA polymerase II"/>
    <property type="evidence" value="ECO:0000318"/>
    <property type="project" value="GO_Central"/>
</dbReference>
<accession>A9VBQ2</accession>
<dbReference type="InterPro" id="IPR001202">
    <property type="entry name" value="WW_dom"/>
</dbReference>
<dbReference type="PROSITE" id="PS01159">
    <property type="entry name" value="WW_DOMAIN_1"/>
    <property type="match status" value="2"/>
</dbReference>
<dbReference type="KEGG" id="mbr:MONBRDRAFT_39019"/>
<dbReference type="GO" id="GO:0003713">
    <property type="term" value="F:transcription coactivator activity"/>
    <property type="evidence" value="ECO:0000318"/>
    <property type="project" value="GO_Central"/>
</dbReference>
<feature type="domain" description="WW" evidence="6">
    <location>
        <begin position="209"/>
        <end position="242"/>
    </location>
</feature>
<dbReference type="RefSeq" id="XP_001750142.1">
    <property type="nucleotide sequence ID" value="XM_001750090.1"/>
</dbReference>
<dbReference type="InterPro" id="IPR051583">
    <property type="entry name" value="YAP1"/>
</dbReference>
<keyword evidence="4" id="KW-0539">Nucleus</keyword>
<dbReference type="InParanoid" id="A9VBQ2"/>
<dbReference type="PANTHER" id="PTHR17616:SF8">
    <property type="entry name" value="TRANSCRIPTIONAL COACTIVATOR YORKIE"/>
    <property type="match status" value="1"/>
</dbReference>
<feature type="compositionally biased region" description="Polar residues" evidence="5">
    <location>
        <begin position="117"/>
        <end position="130"/>
    </location>
</feature>
<comment type="subcellular location">
    <subcellularLocation>
        <location evidence="2">Cytoplasm</location>
    </subcellularLocation>
    <subcellularLocation>
        <location evidence="1">Nucleus</location>
    </subcellularLocation>
</comment>
<dbReference type="PROSITE" id="PS50020">
    <property type="entry name" value="WW_DOMAIN_2"/>
    <property type="match status" value="2"/>
</dbReference>
<dbReference type="GeneID" id="5895450"/>
<dbReference type="GO" id="GO:0035329">
    <property type="term" value="P:hippo signaling"/>
    <property type="evidence" value="ECO:0000318"/>
    <property type="project" value="GO_Central"/>
</dbReference>
<sequence length="498" mass="55983">MAGRPRSNTGGVGSRSTAHSRAQASVGPPMKVTITRSHVYPSSSMRLSIYNWRKYSRKEHTGLMGRVILPLDFLRQRVAHQEYNESLEVLYDGEAAGTIYVTFEIVREQKQPLFFGHSNTSSHCPQRAGTSSRSNSLRRRSGGSIEPASATSSATVSAIASETASPASTASFNASRSEIMRATGRSSHGTPRRRSRPQPSAHTLQLLRESLPTGWEARLSPGGEVYYANHITRTTQWQKPTEEAEASVDEAQNASIRRLESYERRSLLVSDLDVQQDDDNFGFPDEIGSPVSTPPTRPLPRSVSTIMEQAESPAPSLDDSVVELSEPRSPAALAPSSSFESNPTTPTTTPPHRRSRLVSGSPNPLSRHWSEFVVEDAQGEFPIGWEQRFTASGRPYYVDHINRSTTFTDPRQEAERRRREEALSQEAQLPQYKRDLRRKLLKLRHLVHHKQDKDAQKYGVRLSDREYRMEGTEIRVRRDHLFEDSFDTITKMTSVQLR</sequence>
<evidence type="ECO:0000313" key="7">
    <source>
        <dbReference type="EMBL" id="EDQ84972.1"/>
    </source>
</evidence>
<feature type="region of interest" description="Disordered" evidence="5">
    <location>
        <begin position="281"/>
        <end position="363"/>
    </location>
</feature>
<dbReference type="AlphaFoldDB" id="A9VBQ2"/>
<name>A9VBQ2_MONBE</name>
<feature type="non-terminal residue" evidence="7">
    <location>
        <position position="498"/>
    </location>
</feature>
<evidence type="ECO:0000259" key="6">
    <source>
        <dbReference type="PROSITE" id="PS50020"/>
    </source>
</evidence>
<dbReference type="PANTHER" id="PTHR17616">
    <property type="entry name" value="YES-ASSOCIATED PROTEIN YAP1 FAMILY MEMBER"/>
    <property type="match status" value="1"/>
</dbReference>
<dbReference type="SMART" id="SM00456">
    <property type="entry name" value="WW"/>
    <property type="match status" value="2"/>
</dbReference>
<dbReference type="SUPFAM" id="SSF51045">
    <property type="entry name" value="WW domain"/>
    <property type="match status" value="2"/>
</dbReference>
<dbReference type="Pfam" id="PF00397">
    <property type="entry name" value="WW"/>
    <property type="match status" value="2"/>
</dbReference>
<keyword evidence="8" id="KW-1185">Reference proteome</keyword>
<evidence type="ECO:0000256" key="5">
    <source>
        <dbReference type="SAM" id="MobiDB-lite"/>
    </source>
</evidence>
<dbReference type="Gene3D" id="2.20.70.10">
    <property type="match status" value="1"/>
</dbReference>
<evidence type="ECO:0000256" key="1">
    <source>
        <dbReference type="ARBA" id="ARBA00004123"/>
    </source>
</evidence>
<feature type="compositionally biased region" description="Low complexity" evidence="5">
    <location>
        <begin position="142"/>
        <end position="171"/>
    </location>
</feature>
<dbReference type="GO" id="GO:0005737">
    <property type="term" value="C:cytoplasm"/>
    <property type="evidence" value="ECO:0007669"/>
    <property type="project" value="UniProtKB-SubCell"/>
</dbReference>
<dbReference type="eggNOG" id="KOG0940">
    <property type="taxonomic scope" value="Eukaryota"/>
</dbReference>
<dbReference type="FunFam" id="2.20.70.10:FF:000159">
    <property type="entry name" value="Predicted protein"/>
    <property type="match status" value="1"/>
</dbReference>
<organism evidence="7 8">
    <name type="scientific">Monosiga brevicollis</name>
    <name type="common">Choanoflagellate</name>
    <dbReference type="NCBI Taxonomy" id="81824"/>
    <lineage>
        <taxon>Eukaryota</taxon>
        <taxon>Choanoflagellata</taxon>
        <taxon>Craspedida</taxon>
        <taxon>Salpingoecidae</taxon>
        <taxon>Monosiga</taxon>
    </lineage>
</organism>
<dbReference type="InterPro" id="IPR036020">
    <property type="entry name" value="WW_dom_sf"/>
</dbReference>
<feature type="region of interest" description="Disordered" evidence="5">
    <location>
        <begin position="1"/>
        <end position="28"/>
    </location>
</feature>
<dbReference type="STRING" id="81824.A9VBQ2"/>
<evidence type="ECO:0000313" key="8">
    <source>
        <dbReference type="Proteomes" id="UP000001357"/>
    </source>
</evidence>
<keyword evidence="3" id="KW-0963">Cytoplasm</keyword>
<feature type="domain" description="WW" evidence="6">
    <location>
        <begin position="379"/>
        <end position="412"/>
    </location>
</feature>
<gene>
    <name evidence="7" type="ORF">MONBRDRAFT_39019</name>
</gene>
<dbReference type="CDD" id="cd00201">
    <property type="entry name" value="WW"/>
    <property type="match status" value="2"/>
</dbReference>
<evidence type="ECO:0000256" key="2">
    <source>
        <dbReference type="ARBA" id="ARBA00004496"/>
    </source>
</evidence>
<dbReference type="GO" id="GO:0005634">
    <property type="term" value="C:nucleus"/>
    <property type="evidence" value="ECO:0007669"/>
    <property type="project" value="UniProtKB-SubCell"/>
</dbReference>
<feature type="region of interest" description="Disordered" evidence="5">
    <location>
        <begin position="117"/>
        <end position="202"/>
    </location>
</feature>
<protein>
    <recommendedName>
        <fullName evidence="6">WW domain-containing protein</fullName>
    </recommendedName>
</protein>
<reference evidence="7 8" key="1">
    <citation type="journal article" date="2008" name="Nature">
        <title>The genome of the choanoflagellate Monosiga brevicollis and the origin of metazoans.</title>
        <authorList>
            <consortium name="JGI Sequencing"/>
            <person name="King N."/>
            <person name="Westbrook M.J."/>
            <person name="Young S.L."/>
            <person name="Kuo A."/>
            <person name="Abedin M."/>
            <person name="Chapman J."/>
            <person name="Fairclough S."/>
            <person name="Hellsten U."/>
            <person name="Isogai Y."/>
            <person name="Letunic I."/>
            <person name="Marr M."/>
            <person name="Pincus D."/>
            <person name="Putnam N."/>
            <person name="Rokas A."/>
            <person name="Wright K.J."/>
            <person name="Zuzow R."/>
            <person name="Dirks W."/>
            <person name="Good M."/>
            <person name="Goodstein D."/>
            <person name="Lemons D."/>
            <person name="Li W."/>
            <person name="Lyons J.B."/>
            <person name="Morris A."/>
            <person name="Nichols S."/>
            <person name="Richter D.J."/>
            <person name="Salamov A."/>
            <person name="Bork P."/>
            <person name="Lim W.A."/>
            <person name="Manning G."/>
            <person name="Miller W.T."/>
            <person name="McGinnis W."/>
            <person name="Shapiro H."/>
            <person name="Tjian R."/>
            <person name="Grigoriev I.V."/>
            <person name="Rokhsar D."/>
        </authorList>
    </citation>
    <scope>NUCLEOTIDE SEQUENCE [LARGE SCALE GENOMIC DNA]</scope>
    <source>
        <strain evidence="8">MX1 / ATCC 50154</strain>
    </source>
</reference>
<feature type="compositionally biased region" description="Low complexity" evidence="5">
    <location>
        <begin position="327"/>
        <end position="347"/>
    </location>
</feature>
<dbReference type="Proteomes" id="UP000001357">
    <property type="component" value="Unassembled WGS sequence"/>
</dbReference>
<dbReference type="EMBL" id="CH991578">
    <property type="protein sequence ID" value="EDQ84972.1"/>
    <property type="molecule type" value="Genomic_DNA"/>
</dbReference>
<feature type="compositionally biased region" description="Polar residues" evidence="5">
    <location>
        <begin position="1"/>
        <end position="23"/>
    </location>
</feature>